<sequence>MRRSRATEGTQRVEKMARGMSTRWPSRARRRRRCLVAAG</sequence>
<feature type="region of interest" description="Disordered" evidence="1">
    <location>
        <begin position="1"/>
        <end position="39"/>
    </location>
</feature>
<reference evidence="2" key="2">
    <citation type="journal article" date="2015" name="Data Brief">
        <title>Shoot transcriptome of the giant reed, Arundo donax.</title>
        <authorList>
            <person name="Barrero R.A."/>
            <person name="Guerrero F.D."/>
            <person name="Moolhuijzen P."/>
            <person name="Goolsby J.A."/>
            <person name="Tidwell J."/>
            <person name="Bellgard S.E."/>
            <person name="Bellgard M.I."/>
        </authorList>
    </citation>
    <scope>NUCLEOTIDE SEQUENCE</scope>
    <source>
        <tissue evidence="2">Shoot tissue taken approximately 20 cm above the soil surface</tissue>
    </source>
</reference>
<name>A0A0A9AX32_ARUDO</name>
<dbReference type="AlphaFoldDB" id="A0A0A9AX32"/>
<evidence type="ECO:0000313" key="2">
    <source>
        <dbReference type="EMBL" id="JAD53485.1"/>
    </source>
</evidence>
<reference evidence="2" key="1">
    <citation type="submission" date="2014-09" db="EMBL/GenBank/DDBJ databases">
        <authorList>
            <person name="Magalhaes I.L.F."/>
            <person name="Oliveira U."/>
            <person name="Santos F.R."/>
            <person name="Vidigal T.H.D.A."/>
            <person name="Brescovit A.D."/>
            <person name="Santos A.J."/>
        </authorList>
    </citation>
    <scope>NUCLEOTIDE SEQUENCE</scope>
    <source>
        <tissue evidence="2">Shoot tissue taken approximately 20 cm above the soil surface</tissue>
    </source>
</reference>
<proteinExistence type="predicted"/>
<evidence type="ECO:0000256" key="1">
    <source>
        <dbReference type="SAM" id="MobiDB-lite"/>
    </source>
</evidence>
<organism evidence="2">
    <name type="scientific">Arundo donax</name>
    <name type="common">Giant reed</name>
    <name type="synonym">Donax arundinaceus</name>
    <dbReference type="NCBI Taxonomy" id="35708"/>
    <lineage>
        <taxon>Eukaryota</taxon>
        <taxon>Viridiplantae</taxon>
        <taxon>Streptophyta</taxon>
        <taxon>Embryophyta</taxon>
        <taxon>Tracheophyta</taxon>
        <taxon>Spermatophyta</taxon>
        <taxon>Magnoliopsida</taxon>
        <taxon>Liliopsida</taxon>
        <taxon>Poales</taxon>
        <taxon>Poaceae</taxon>
        <taxon>PACMAD clade</taxon>
        <taxon>Arundinoideae</taxon>
        <taxon>Arundineae</taxon>
        <taxon>Arundo</taxon>
    </lineage>
</organism>
<accession>A0A0A9AX32</accession>
<protein>
    <submittedName>
        <fullName evidence="2">Uncharacterized protein</fullName>
    </submittedName>
</protein>
<feature type="compositionally biased region" description="Basic residues" evidence="1">
    <location>
        <begin position="26"/>
        <end position="39"/>
    </location>
</feature>
<dbReference type="EMBL" id="GBRH01244410">
    <property type="protein sequence ID" value="JAD53485.1"/>
    <property type="molecule type" value="Transcribed_RNA"/>
</dbReference>